<dbReference type="PANTHER" id="PTHR43260:SF1">
    <property type="entry name" value="KSDD-LIKE STEROID DEHYDROGENASE RV0785"/>
    <property type="match status" value="1"/>
</dbReference>
<accession>A0ABV1K4N9</accession>
<evidence type="ECO:0000313" key="5">
    <source>
        <dbReference type="Proteomes" id="UP001494902"/>
    </source>
</evidence>
<protein>
    <submittedName>
        <fullName evidence="4">FAD-binding dehydrogenase</fullName>
    </submittedName>
</protein>
<dbReference type="InterPro" id="IPR003953">
    <property type="entry name" value="FAD-dep_OxRdtase_2_FAD-bd"/>
</dbReference>
<dbReference type="EMBL" id="JBEDNQ010000001">
    <property type="protein sequence ID" value="MEQ3549410.1"/>
    <property type="molecule type" value="Genomic_DNA"/>
</dbReference>
<dbReference type="RefSeq" id="WP_349296486.1">
    <property type="nucleotide sequence ID" value="NZ_JBEDNQ010000001.1"/>
</dbReference>
<evidence type="ECO:0000313" key="4">
    <source>
        <dbReference type="EMBL" id="MEQ3549410.1"/>
    </source>
</evidence>
<dbReference type="InterPro" id="IPR027477">
    <property type="entry name" value="Succ_DH/fumarate_Rdtase_cat_sf"/>
</dbReference>
<gene>
    <name evidence="4" type="ORF">WIS52_02905</name>
</gene>
<keyword evidence="5" id="KW-1185">Reference proteome</keyword>
<keyword evidence="1" id="KW-0285">Flavoprotein</keyword>
<evidence type="ECO:0000259" key="3">
    <source>
        <dbReference type="Pfam" id="PF00890"/>
    </source>
</evidence>
<evidence type="ECO:0000256" key="1">
    <source>
        <dbReference type="ARBA" id="ARBA00022630"/>
    </source>
</evidence>
<dbReference type="NCBIfam" id="NF009472">
    <property type="entry name" value="PRK12834.1"/>
    <property type="match status" value="1"/>
</dbReference>
<dbReference type="Gene3D" id="3.50.50.60">
    <property type="entry name" value="FAD/NAD(P)-binding domain"/>
    <property type="match status" value="1"/>
</dbReference>
<feature type="domain" description="FAD-dependent oxidoreductase 2 FAD-binding" evidence="3">
    <location>
        <begin position="4"/>
        <end position="537"/>
    </location>
</feature>
<dbReference type="Gene3D" id="3.90.700.10">
    <property type="entry name" value="Succinate dehydrogenase/fumarate reductase flavoprotein, catalytic domain"/>
    <property type="match status" value="1"/>
</dbReference>
<sequence>MDADVIVVGAGLAGLVAAAELADAGRRVLVLDQEPEQNLGGQAFWSLGGLFLVDSPEQRRTGIRDSAELALSDWLGSAAFDRGVDDPSGEDFWARQWATAYVHFAAGEKRAWLHEQGVRWLPVVGWAERGGHLADGHGNSVPRFHLTWGTGPGVLEPFVRRVRAHLGTGRVTLRFRHRVDALAVTDGTVDGVHGAVLAPDHAERGAPTTRDEIGEFTFRAPAVLVTSGGIGGNHELVRQNWPARLGTPPQDMISGVPAHVDGRMLGIAAEAGGRIVNPDRMWHYTEGVRDHSPIWPAHGIRIIPGPSSLWLDATGHRLPAPNFPGFDTLGTLAALRATGHDHSWFVLTERIAEKEFALSGSEQNPDVTGKDLRATLGRVRPGAPAPVRAFLDRGEDFVVAEHLDELVAGMNRLTGGTPPVDAELVRRQVVARDRQIDNSFTKDLQVMAIHNSRRTLGEKLARTAPPHRLLDPAAGPLIAIRLHVLTRKTLGGLQTDLSGRVLDAAGSPVPGLWAAGEVAGFGGGGVHGNRALEGTFLGGCLFSGRQAGRSLALATA</sequence>
<name>A0ABV1K4N9_9PSEU</name>
<dbReference type="PANTHER" id="PTHR43260">
    <property type="entry name" value="3-KETOSTEROID-DELTA-1-DEHYDROGENASE"/>
    <property type="match status" value="1"/>
</dbReference>
<organism evidence="4 5">
    <name type="scientific">Pseudonocardia nematodicida</name>
    <dbReference type="NCBI Taxonomy" id="1206997"/>
    <lineage>
        <taxon>Bacteria</taxon>
        <taxon>Bacillati</taxon>
        <taxon>Actinomycetota</taxon>
        <taxon>Actinomycetes</taxon>
        <taxon>Pseudonocardiales</taxon>
        <taxon>Pseudonocardiaceae</taxon>
        <taxon>Pseudonocardia</taxon>
    </lineage>
</organism>
<evidence type="ECO:0000256" key="2">
    <source>
        <dbReference type="ARBA" id="ARBA00023002"/>
    </source>
</evidence>
<dbReference type="InterPro" id="IPR036188">
    <property type="entry name" value="FAD/NAD-bd_sf"/>
</dbReference>
<dbReference type="Proteomes" id="UP001494902">
    <property type="component" value="Unassembled WGS sequence"/>
</dbReference>
<reference evidence="4 5" key="1">
    <citation type="submission" date="2024-03" db="EMBL/GenBank/DDBJ databases">
        <title>Draft genome sequence of Pseudonocardia nematodicida JCM 31783.</title>
        <authorList>
            <person name="Butdee W."/>
            <person name="Duangmal K."/>
        </authorList>
    </citation>
    <scope>NUCLEOTIDE SEQUENCE [LARGE SCALE GENOMIC DNA]</scope>
    <source>
        <strain evidence="4 5">JCM 31783</strain>
    </source>
</reference>
<dbReference type="PIRSF" id="PIRSF036654">
    <property type="entry name" value="UCP036654"/>
    <property type="match status" value="1"/>
</dbReference>
<keyword evidence="2" id="KW-0560">Oxidoreductase</keyword>
<comment type="caution">
    <text evidence="4">The sequence shown here is derived from an EMBL/GenBank/DDBJ whole genome shotgun (WGS) entry which is preliminary data.</text>
</comment>
<dbReference type="InterPro" id="IPR014614">
    <property type="entry name" value="KsdD_DH"/>
</dbReference>
<dbReference type="SUPFAM" id="SSF51905">
    <property type="entry name" value="FAD/NAD(P)-binding domain"/>
    <property type="match status" value="1"/>
</dbReference>
<proteinExistence type="predicted"/>
<dbReference type="Pfam" id="PF00890">
    <property type="entry name" value="FAD_binding_2"/>
    <property type="match status" value="1"/>
</dbReference>